<feature type="region of interest" description="Disordered" evidence="1">
    <location>
        <begin position="130"/>
        <end position="158"/>
    </location>
</feature>
<dbReference type="EMBL" id="JAUYZG010000024">
    <property type="protein sequence ID" value="KAK2870281.1"/>
    <property type="molecule type" value="Genomic_DNA"/>
</dbReference>
<accession>A0AA88P4P0</accession>
<name>A0AA88P4P0_9TELE</name>
<reference evidence="2" key="1">
    <citation type="submission" date="2023-08" db="EMBL/GenBank/DDBJ databases">
        <title>Chromosome-level Genome Assembly of mud carp (Cirrhinus molitorella).</title>
        <authorList>
            <person name="Liu H."/>
        </authorList>
    </citation>
    <scope>NUCLEOTIDE SEQUENCE</scope>
    <source>
        <strain evidence="2">Prfri</strain>
        <tissue evidence="2">Muscle</tissue>
    </source>
</reference>
<evidence type="ECO:0000313" key="3">
    <source>
        <dbReference type="Proteomes" id="UP001187343"/>
    </source>
</evidence>
<dbReference type="Proteomes" id="UP001187343">
    <property type="component" value="Unassembled WGS sequence"/>
</dbReference>
<feature type="compositionally biased region" description="Polar residues" evidence="1">
    <location>
        <begin position="144"/>
        <end position="158"/>
    </location>
</feature>
<gene>
    <name evidence="2" type="ORF">Q8A67_024673</name>
</gene>
<proteinExistence type="predicted"/>
<comment type="caution">
    <text evidence="2">The sequence shown here is derived from an EMBL/GenBank/DDBJ whole genome shotgun (WGS) entry which is preliminary data.</text>
</comment>
<evidence type="ECO:0000313" key="2">
    <source>
        <dbReference type="EMBL" id="KAK2870281.1"/>
    </source>
</evidence>
<sequence>MLLSCETANICPQEEMKASSQGTHQLGLDFCGIPRIQGKGGGNMPAGISSEPTGGAVLGRPLRTERLLSLEVFPPKKKTIQVWTGMRSGARSYRWSENDRKRWRGSEEWEESCWQKRDRVQSLVKDLQNEMDRSSLKSQDWADASTQKRLRQTLTNDS</sequence>
<protein>
    <submittedName>
        <fullName evidence="2">Uncharacterized protein</fullName>
    </submittedName>
</protein>
<keyword evidence="3" id="KW-1185">Reference proteome</keyword>
<dbReference type="AlphaFoldDB" id="A0AA88P4P0"/>
<organism evidence="2 3">
    <name type="scientific">Cirrhinus molitorella</name>
    <name type="common">mud carp</name>
    <dbReference type="NCBI Taxonomy" id="172907"/>
    <lineage>
        <taxon>Eukaryota</taxon>
        <taxon>Metazoa</taxon>
        <taxon>Chordata</taxon>
        <taxon>Craniata</taxon>
        <taxon>Vertebrata</taxon>
        <taxon>Euteleostomi</taxon>
        <taxon>Actinopterygii</taxon>
        <taxon>Neopterygii</taxon>
        <taxon>Teleostei</taxon>
        <taxon>Ostariophysi</taxon>
        <taxon>Cypriniformes</taxon>
        <taxon>Cyprinidae</taxon>
        <taxon>Labeoninae</taxon>
        <taxon>Labeonini</taxon>
        <taxon>Cirrhinus</taxon>
    </lineage>
</organism>
<evidence type="ECO:0000256" key="1">
    <source>
        <dbReference type="SAM" id="MobiDB-lite"/>
    </source>
</evidence>